<feature type="non-terminal residue" evidence="2">
    <location>
        <position position="1"/>
    </location>
</feature>
<protein>
    <submittedName>
        <fullName evidence="2">Uncharacterized protein</fullName>
    </submittedName>
</protein>
<name>A0ABV0XHN9_9TELE</name>
<keyword evidence="3" id="KW-1185">Reference proteome</keyword>
<dbReference type="PANTHER" id="PTHR23220:SF21">
    <property type="entry name" value="INTEGRIN ALPHA-11"/>
    <property type="match status" value="1"/>
</dbReference>
<comment type="caution">
    <text evidence="2">The sequence shown here is derived from an EMBL/GenBank/DDBJ whole genome shotgun (WGS) entry which is preliminary data.</text>
</comment>
<dbReference type="PANTHER" id="PTHR23220">
    <property type="entry name" value="INTEGRIN ALPHA"/>
    <property type="match status" value="1"/>
</dbReference>
<feature type="transmembrane region" description="Helical" evidence="1">
    <location>
        <begin position="41"/>
        <end position="65"/>
    </location>
</feature>
<keyword evidence="1" id="KW-1133">Transmembrane helix</keyword>
<dbReference type="EMBL" id="JAHRIP010002479">
    <property type="protein sequence ID" value="MEQ2280936.1"/>
    <property type="molecule type" value="Genomic_DNA"/>
</dbReference>
<organism evidence="2 3">
    <name type="scientific">Ameca splendens</name>
    <dbReference type="NCBI Taxonomy" id="208324"/>
    <lineage>
        <taxon>Eukaryota</taxon>
        <taxon>Metazoa</taxon>
        <taxon>Chordata</taxon>
        <taxon>Craniata</taxon>
        <taxon>Vertebrata</taxon>
        <taxon>Euteleostomi</taxon>
        <taxon>Actinopterygii</taxon>
        <taxon>Neopterygii</taxon>
        <taxon>Teleostei</taxon>
        <taxon>Neoteleostei</taxon>
        <taxon>Acanthomorphata</taxon>
        <taxon>Ovalentaria</taxon>
        <taxon>Atherinomorphae</taxon>
        <taxon>Cyprinodontiformes</taxon>
        <taxon>Goodeidae</taxon>
        <taxon>Ameca</taxon>
    </lineage>
</organism>
<keyword evidence="1" id="KW-0812">Transmembrane</keyword>
<dbReference type="Gene3D" id="1.20.5.930">
    <property type="entry name" value="Bicelle-embedded integrin alpha(iib) transmembrane segment"/>
    <property type="match status" value="1"/>
</dbReference>
<proteinExistence type="predicted"/>
<evidence type="ECO:0000313" key="3">
    <source>
        <dbReference type="Proteomes" id="UP001469553"/>
    </source>
</evidence>
<sequence length="92" mass="10478">PGRQRLKQHPEDQIHPGNDVRLFVALIQTILDLRKEGHNSIPIWIILGSSLGGLLLLCLIIFGLWKLGFFKTQRRAEEEEQPVTNGKAEKQL</sequence>
<evidence type="ECO:0000256" key="1">
    <source>
        <dbReference type="SAM" id="Phobius"/>
    </source>
</evidence>
<dbReference type="Proteomes" id="UP001469553">
    <property type="component" value="Unassembled WGS sequence"/>
</dbReference>
<reference evidence="2 3" key="1">
    <citation type="submission" date="2021-06" db="EMBL/GenBank/DDBJ databases">
        <authorList>
            <person name="Palmer J.M."/>
        </authorList>
    </citation>
    <scope>NUCLEOTIDE SEQUENCE [LARGE SCALE GENOMIC DNA]</scope>
    <source>
        <strain evidence="2 3">AS_MEX2019</strain>
        <tissue evidence="2">Muscle</tissue>
    </source>
</reference>
<gene>
    <name evidence="2" type="ORF">AMECASPLE_025280</name>
</gene>
<accession>A0ABV0XHN9</accession>
<evidence type="ECO:0000313" key="2">
    <source>
        <dbReference type="EMBL" id="MEQ2280936.1"/>
    </source>
</evidence>
<keyword evidence="1" id="KW-0472">Membrane</keyword>